<evidence type="ECO:0000256" key="2">
    <source>
        <dbReference type="ARBA" id="ARBA00022490"/>
    </source>
</evidence>
<dbReference type="Pfam" id="PF02190">
    <property type="entry name" value="LON_substr_bdg"/>
    <property type="match status" value="1"/>
</dbReference>
<gene>
    <name evidence="9 17" type="primary">lon</name>
    <name evidence="17" type="ORF">ENV67_03105</name>
</gene>
<sequence length="782" mass="88363">MEIKTDKENVVIPNVLPVLPIKDGVAFPTILIPLAITVPENVKMIDTVLNSDKLIGMFLQKGNKNIPSPEEISPVGTAGKIVRMLRFPDQTLRILVQGLERIRIKDFVQSEPFYKAEVEVLKDIVEDDNELKALVNNTVKLYRELVSLSPYLPEDLSTIILNIEEPAKIADFIAANMKMDTKDKQRLLETVNVKERLKMIIGILTKELDVLKLGEELRNKIKGEMEKVQRDFLLREQLKAIKKELGEETEEESVIKTLEKRLKKTKMNEEAKKVAQEQLDRLRIIPPQSPEYTVIRTYIEWLLDLPWDIETKDNLDIKRAQRILEEDHYNLKDVKERILEFLAVRKLKKDPKGPILCFVGPPGVGKTSLGQSIARALGRKFIRISLGGVRDEAEIRGHRRTYIGAMPGRIMQSLKRVGSKNPVFMMDEVDKIGIDFRGDPASALLEVLDPEQNHSFVDHYIDVPFDLSHVMFITTANVIDTIPPALKDRMEIITIPGYTVEEKIMIAKNYLIPRQIKETGLSKNDLKLKDDVIEKIITGYTREAGVRNLEREIGKIARKIAKGKGMGKKGPFNVSIKNLEEYLGPEKILKEKRLEKPNIGVATGLAWTPYGGEVLFVETNKMKGKKNLILTGQLGQVMQESAQAALSYIRANAHRFKIDTDFFDKYDIHVHIPEGAIPKDGPSAGITIFISIFSTLVEKPVSNDFAMTGEITLKGEVLPVGGIKEKVLAAKLAGIKNVILPEDNKKDIVLIPESVKKGMKFHFVDNVEDVIKLVIIDKKRKD</sequence>
<evidence type="ECO:0000256" key="3">
    <source>
        <dbReference type="ARBA" id="ARBA00022670"/>
    </source>
</evidence>
<feature type="binding site" evidence="9 12">
    <location>
        <begin position="360"/>
        <end position="367"/>
    </location>
    <ligand>
        <name>ATP</name>
        <dbReference type="ChEBI" id="CHEBI:30616"/>
    </ligand>
</feature>
<dbReference type="InterPro" id="IPR027543">
    <property type="entry name" value="Lon_bac"/>
</dbReference>
<evidence type="ECO:0000256" key="9">
    <source>
        <dbReference type="HAMAP-Rule" id="MF_01973"/>
    </source>
</evidence>
<dbReference type="GO" id="GO:0004176">
    <property type="term" value="F:ATP-dependent peptidase activity"/>
    <property type="evidence" value="ECO:0007669"/>
    <property type="project" value="UniProtKB-UniRule"/>
</dbReference>
<dbReference type="GO" id="GO:0006515">
    <property type="term" value="P:protein quality control for misfolded or incompletely synthesized proteins"/>
    <property type="evidence" value="ECO:0007669"/>
    <property type="project" value="UniProtKB-UniRule"/>
</dbReference>
<proteinExistence type="evidence at transcript level"/>
<dbReference type="FunFam" id="1.20.5.5270:FF:000002">
    <property type="entry name" value="Lon protease homolog"/>
    <property type="match status" value="1"/>
</dbReference>
<dbReference type="SMART" id="SM00382">
    <property type="entry name" value="AAA"/>
    <property type="match status" value="1"/>
</dbReference>
<name>A0A7C4UCC2_UNCW3</name>
<dbReference type="Pfam" id="PF05362">
    <property type="entry name" value="Lon_C"/>
    <property type="match status" value="1"/>
</dbReference>
<keyword evidence="5 9" id="KW-0378">Hydrolase</keyword>
<evidence type="ECO:0000256" key="5">
    <source>
        <dbReference type="ARBA" id="ARBA00022801"/>
    </source>
</evidence>
<dbReference type="PROSITE" id="PS01046">
    <property type="entry name" value="LON_SER"/>
    <property type="match status" value="1"/>
</dbReference>
<dbReference type="PROSITE" id="PS51786">
    <property type="entry name" value="LON_PROTEOLYTIC"/>
    <property type="match status" value="1"/>
</dbReference>
<dbReference type="Gene3D" id="1.20.58.1480">
    <property type="match status" value="1"/>
</dbReference>
<dbReference type="SMART" id="SM00464">
    <property type="entry name" value="LON"/>
    <property type="match status" value="1"/>
</dbReference>
<comment type="catalytic activity">
    <reaction evidence="9 10 13">
        <text>Hydrolysis of proteins in presence of ATP.</text>
        <dbReference type="EC" id="3.4.21.53"/>
    </reaction>
</comment>
<dbReference type="GO" id="GO:0043565">
    <property type="term" value="F:sequence-specific DNA binding"/>
    <property type="evidence" value="ECO:0007669"/>
    <property type="project" value="UniProtKB-UniRule"/>
</dbReference>
<dbReference type="Gene3D" id="3.40.50.300">
    <property type="entry name" value="P-loop containing nucleotide triphosphate hydrolases"/>
    <property type="match status" value="1"/>
</dbReference>
<reference evidence="17" key="1">
    <citation type="journal article" date="2020" name="mSystems">
        <title>Genome- and Community-Level Interaction Insights into Carbon Utilization and Element Cycling Functions of Hydrothermarchaeota in Hydrothermal Sediment.</title>
        <authorList>
            <person name="Zhou Z."/>
            <person name="Liu Y."/>
            <person name="Xu W."/>
            <person name="Pan J."/>
            <person name="Luo Z.H."/>
            <person name="Li M."/>
        </authorList>
    </citation>
    <scope>NUCLEOTIDE SEQUENCE [LARGE SCALE GENOMIC DNA]</scope>
    <source>
        <strain evidence="17">SpSt-780</strain>
    </source>
</reference>
<comment type="subunit">
    <text evidence="9 10">Homohexamer. Organized in a ring with a central cavity.</text>
</comment>
<keyword evidence="6 9" id="KW-0720">Serine protease</keyword>
<dbReference type="EMBL" id="DTHG01000037">
    <property type="protein sequence ID" value="HGW91512.1"/>
    <property type="molecule type" value="Genomic_DNA"/>
</dbReference>
<comment type="function">
    <text evidence="9">ATP-dependent serine protease that mediates the selective degradation of mutant and abnormal proteins as well as certain short-lived regulatory proteins. Required for cellular homeostasis and for survival from DNA damage and developmental changes induced by stress. Degrades polypeptides processively to yield small peptide fragments that are 5 to 10 amino acids long. Binds to DNA in a double-stranded, site-specific manner.</text>
</comment>
<evidence type="ECO:0000313" key="17">
    <source>
        <dbReference type="EMBL" id="HGW91512.1"/>
    </source>
</evidence>
<dbReference type="InterPro" id="IPR046336">
    <property type="entry name" value="Lon_prtase_N_sf"/>
</dbReference>
<dbReference type="SUPFAM" id="SSF88697">
    <property type="entry name" value="PUA domain-like"/>
    <property type="match status" value="1"/>
</dbReference>
<evidence type="ECO:0000256" key="8">
    <source>
        <dbReference type="ARBA" id="ARBA00023016"/>
    </source>
</evidence>
<dbReference type="GO" id="GO:0016887">
    <property type="term" value="F:ATP hydrolysis activity"/>
    <property type="evidence" value="ECO:0007669"/>
    <property type="project" value="UniProtKB-UniRule"/>
</dbReference>
<dbReference type="InterPro" id="IPR054594">
    <property type="entry name" value="Lon_lid"/>
</dbReference>
<keyword evidence="2 9" id="KW-0963">Cytoplasm</keyword>
<keyword evidence="3 9" id="KW-0645">Protease</keyword>
<dbReference type="GO" id="GO:0005524">
    <property type="term" value="F:ATP binding"/>
    <property type="evidence" value="ECO:0007669"/>
    <property type="project" value="UniProtKB-UniRule"/>
</dbReference>
<evidence type="ECO:0000259" key="15">
    <source>
        <dbReference type="PROSITE" id="PS51786"/>
    </source>
</evidence>
<dbReference type="PIRSF" id="PIRSF001174">
    <property type="entry name" value="Lon_proteas"/>
    <property type="match status" value="1"/>
</dbReference>
<evidence type="ECO:0000256" key="7">
    <source>
        <dbReference type="ARBA" id="ARBA00022840"/>
    </source>
</evidence>
<dbReference type="InterPro" id="IPR008268">
    <property type="entry name" value="Peptidase_S16_AS"/>
</dbReference>
<dbReference type="Gene3D" id="1.10.8.60">
    <property type="match status" value="1"/>
</dbReference>
<dbReference type="InterPro" id="IPR015947">
    <property type="entry name" value="PUA-like_sf"/>
</dbReference>
<dbReference type="HAMAP" id="MF_01973">
    <property type="entry name" value="lon_bact"/>
    <property type="match status" value="1"/>
</dbReference>
<comment type="similarity">
    <text evidence="9 10 13 14">Belongs to the peptidase S16 family.</text>
</comment>
<dbReference type="InterPro" id="IPR003111">
    <property type="entry name" value="Lon_prtase_N"/>
</dbReference>
<dbReference type="InterPro" id="IPR020568">
    <property type="entry name" value="Ribosomal_Su5_D2-typ_SF"/>
</dbReference>
<dbReference type="GO" id="GO:0005737">
    <property type="term" value="C:cytoplasm"/>
    <property type="evidence" value="ECO:0007669"/>
    <property type="project" value="UniProtKB-SubCell"/>
</dbReference>
<dbReference type="InterPro" id="IPR008269">
    <property type="entry name" value="Lon_proteolytic"/>
</dbReference>
<dbReference type="SUPFAM" id="SSF54211">
    <property type="entry name" value="Ribosomal protein S5 domain 2-like"/>
    <property type="match status" value="1"/>
</dbReference>
<evidence type="ECO:0000256" key="6">
    <source>
        <dbReference type="ARBA" id="ARBA00022825"/>
    </source>
</evidence>
<dbReference type="Pfam" id="PF00004">
    <property type="entry name" value="AAA"/>
    <property type="match status" value="1"/>
</dbReference>
<dbReference type="SUPFAM" id="SSF52540">
    <property type="entry name" value="P-loop containing nucleoside triphosphate hydrolases"/>
    <property type="match status" value="1"/>
</dbReference>
<evidence type="ECO:0000256" key="1">
    <source>
        <dbReference type="ARBA" id="ARBA00004496"/>
    </source>
</evidence>
<dbReference type="Pfam" id="PF22667">
    <property type="entry name" value="Lon_lid"/>
    <property type="match status" value="1"/>
</dbReference>
<dbReference type="AlphaFoldDB" id="A0A7C4UCC2"/>
<keyword evidence="4 9" id="KW-0547">Nucleotide-binding</keyword>
<dbReference type="Gene3D" id="2.30.130.40">
    <property type="entry name" value="LON domain-like"/>
    <property type="match status" value="1"/>
</dbReference>
<evidence type="ECO:0000256" key="4">
    <source>
        <dbReference type="ARBA" id="ARBA00022741"/>
    </source>
</evidence>
<feature type="domain" description="Lon N-terminal" evidence="16">
    <location>
        <begin position="16"/>
        <end position="208"/>
    </location>
</feature>
<feature type="active site" evidence="9 11">
    <location>
        <position position="726"/>
    </location>
</feature>
<dbReference type="CDD" id="cd19500">
    <property type="entry name" value="RecA-like_Lon"/>
    <property type="match status" value="1"/>
</dbReference>
<dbReference type="InterPro" id="IPR014721">
    <property type="entry name" value="Ribsml_uS5_D2-typ_fold_subgr"/>
</dbReference>
<evidence type="ECO:0000256" key="13">
    <source>
        <dbReference type="PROSITE-ProRule" id="PRU01122"/>
    </source>
</evidence>
<comment type="induction">
    <text evidence="9">By heat shock.</text>
</comment>
<organism evidence="17">
    <name type="scientific">candidate division WOR-3 bacterium</name>
    <dbReference type="NCBI Taxonomy" id="2052148"/>
    <lineage>
        <taxon>Bacteria</taxon>
        <taxon>Bacteria division WOR-3</taxon>
    </lineage>
</organism>
<evidence type="ECO:0000256" key="14">
    <source>
        <dbReference type="RuleBase" id="RU000591"/>
    </source>
</evidence>
<evidence type="ECO:0000259" key="16">
    <source>
        <dbReference type="PROSITE" id="PS51787"/>
    </source>
</evidence>
<evidence type="ECO:0000256" key="10">
    <source>
        <dbReference type="PIRNR" id="PIRNR001174"/>
    </source>
</evidence>
<feature type="domain" description="Lon proteolytic" evidence="15">
    <location>
        <begin position="596"/>
        <end position="777"/>
    </location>
</feature>
<keyword evidence="7 9" id="KW-0067">ATP-binding</keyword>
<dbReference type="PRINTS" id="PR00830">
    <property type="entry name" value="ENDOLAPTASE"/>
</dbReference>
<accession>A0A7C4UCC2</accession>
<comment type="caution">
    <text evidence="17">The sequence shown here is derived from an EMBL/GenBank/DDBJ whole genome shotgun (WGS) entry which is preliminary data.</text>
</comment>
<dbReference type="PROSITE" id="PS51787">
    <property type="entry name" value="LON_N"/>
    <property type="match status" value="1"/>
</dbReference>
<evidence type="ECO:0000256" key="11">
    <source>
        <dbReference type="PIRSR" id="PIRSR001174-1"/>
    </source>
</evidence>
<dbReference type="NCBIfam" id="TIGR00763">
    <property type="entry name" value="lon"/>
    <property type="match status" value="1"/>
</dbReference>
<dbReference type="FunFam" id="3.40.50.300:FF:000382">
    <property type="entry name" value="Lon protease homolog 2, peroxisomal"/>
    <property type="match status" value="1"/>
</dbReference>
<keyword evidence="8 9" id="KW-0346">Stress response</keyword>
<comment type="subcellular location">
    <subcellularLocation>
        <location evidence="1 9 10">Cytoplasm</location>
    </subcellularLocation>
</comment>
<dbReference type="Gene3D" id="1.20.5.5270">
    <property type="match status" value="1"/>
</dbReference>
<dbReference type="EC" id="3.4.21.53" evidence="9 10"/>
<dbReference type="GO" id="GO:0034605">
    <property type="term" value="P:cellular response to heat"/>
    <property type="evidence" value="ECO:0007669"/>
    <property type="project" value="UniProtKB-UniRule"/>
</dbReference>
<evidence type="ECO:0000256" key="12">
    <source>
        <dbReference type="PIRSR" id="PIRSR001174-2"/>
    </source>
</evidence>
<dbReference type="InterPro" id="IPR004815">
    <property type="entry name" value="Lon_bac/euk-typ"/>
</dbReference>
<dbReference type="InterPro" id="IPR003959">
    <property type="entry name" value="ATPase_AAA_core"/>
</dbReference>
<dbReference type="Gene3D" id="3.30.230.10">
    <property type="match status" value="1"/>
</dbReference>
<dbReference type="InterPro" id="IPR003593">
    <property type="entry name" value="AAA+_ATPase"/>
</dbReference>
<dbReference type="InterPro" id="IPR027417">
    <property type="entry name" value="P-loop_NTPase"/>
</dbReference>
<dbReference type="InterPro" id="IPR027065">
    <property type="entry name" value="Lon_Prtase"/>
</dbReference>
<dbReference type="PANTHER" id="PTHR10046">
    <property type="entry name" value="ATP DEPENDENT LON PROTEASE FAMILY MEMBER"/>
    <property type="match status" value="1"/>
</dbReference>
<dbReference type="GO" id="GO:0004252">
    <property type="term" value="F:serine-type endopeptidase activity"/>
    <property type="evidence" value="ECO:0007669"/>
    <property type="project" value="UniProtKB-UniRule"/>
</dbReference>
<protein>
    <recommendedName>
        <fullName evidence="9 10">Lon protease</fullName>
        <ecNumber evidence="9 10">3.4.21.53</ecNumber>
    </recommendedName>
    <alternativeName>
        <fullName evidence="9">ATP-dependent protease La</fullName>
    </alternativeName>
</protein>
<feature type="active site" evidence="9 11">
    <location>
        <position position="683"/>
    </location>
</feature>